<proteinExistence type="predicted"/>
<dbReference type="Gene3D" id="3.80.10.10">
    <property type="entry name" value="Ribonuclease Inhibitor"/>
    <property type="match status" value="1"/>
</dbReference>
<reference evidence="2" key="3">
    <citation type="submission" date="2020-06" db="EMBL/GenBank/DDBJ databases">
        <title>Helianthus annuus Genome sequencing and assembly Release 2.</title>
        <authorList>
            <person name="Gouzy J."/>
            <person name="Langlade N."/>
            <person name="Munos S."/>
        </authorList>
    </citation>
    <scope>NUCLEOTIDE SEQUENCE</scope>
    <source>
        <tissue evidence="2">Leaves</tissue>
    </source>
</reference>
<evidence type="ECO:0000313" key="4">
    <source>
        <dbReference type="Proteomes" id="UP000215914"/>
    </source>
</evidence>
<dbReference type="EMBL" id="CM007905">
    <property type="protein sequence ID" value="OTF92995.1"/>
    <property type="molecule type" value="Genomic_DNA"/>
</dbReference>
<gene>
    <name evidence="3" type="ORF">HannXRQ_Chr16g0528061</name>
    <name evidence="2" type="ORF">HanXRQr2_Chr16g0772381</name>
</gene>
<dbReference type="InParanoid" id="A0A251S2R0"/>
<dbReference type="PANTHER" id="PTHR34145">
    <property type="entry name" value="OS02G0105600 PROTEIN"/>
    <property type="match status" value="1"/>
</dbReference>
<evidence type="ECO:0000313" key="3">
    <source>
        <dbReference type="EMBL" id="OTF92995.1"/>
    </source>
</evidence>
<dbReference type="AlphaFoldDB" id="A0A251S2R0"/>
<dbReference type="InterPro" id="IPR032675">
    <property type="entry name" value="LRR_dom_sf"/>
</dbReference>
<dbReference type="InterPro" id="IPR053772">
    <property type="entry name" value="At1g61320/At1g61330-like"/>
</dbReference>
<keyword evidence="4" id="KW-1185">Reference proteome</keyword>
<organism evidence="3 4">
    <name type="scientific">Helianthus annuus</name>
    <name type="common">Common sunflower</name>
    <dbReference type="NCBI Taxonomy" id="4232"/>
    <lineage>
        <taxon>Eukaryota</taxon>
        <taxon>Viridiplantae</taxon>
        <taxon>Streptophyta</taxon>
        <taxon>Embryophyta</taxon>
        <taxon>Tracheophyta</taxon>
        <taxon>Spermatophyta</taxon>
        <taxon>Magnoliopsida</taxon>
        <taxon>eudicotyledons</taxon>
        <taxon>Gunneridae</taxon>
        <taxon>Pentapetalae</taxon>
        <taxon>asterids</taxon>
        <taxon>campanulids</taxon>
        <taxon>Asterales</taxon>
        <taxon>Asteraceae</taxon>
        <taxon>Asteroideae</taxon>
        <taxon>Heliantheae alliance</taxon>
        <taxon>Heliantheae</taxon>
        <taxon>Helianthus</taxon>
    </lineage>
</organism>
<sequence length="350" mass="40187">MLSQLVFDDDFFKYLSKTQGKNNHVRIISRILHHLRGSITKFVLFLDDVLVLDAKHIRRWIRFLSPKGIKDLSINNSDVTLLNLPTHLFSCLELEHLKLYNCYFNPPPTFHGFPNLLSLDLFVEIEEDFEVGKFLTGCPLLEDLTMDGLFEVGKVKVVEIAKLENLKILSLKFYDLDDTSVMSSSTIFELLGSLPKLQELDLDFQDCQLREGGAKKRFSTVFPCLKALKLSIYLDNGMNLSRAFELIRSFPNLQTLEITTTDLYDVQTHAICSQEVEYNTMELLRSVTFEYLKGSENEVCLIKYLLACSPFLKSIVIRPYSYLAYGKKLMFATKLLNLYRASPVVEISIS</sequence>
<dbReference type="Gramene" id="mRNA:HanXRQr2_Chr16g0772381">
    <property type="protein sequence ID" value="mRNA:HanXRQr2_Chr16g0772381"/>
    <property type="gene ID" value="HanXRQr2_Chr16g0772381"/>
</dbReference>
<accession>A0A251S2R0</accession>
<reference evidence="3" key="2">
    <citation type="submission" date="2017-02" db="EMBL/GenBank/DDBJ databases">
        <title>Sunflower complete genome.</title>
        <authorList>
            <person name="Langlade N."/>
            <person name="Munos S."/>
        </authorList>
    </citation>
    <scope>NUCLEOTIDE SEQUENCE [LARGE SCALE GENOMIC DNA]</scope>
    <source>
        <tissue evidence="3">Leaves</tissue>
    </source>
</reference>
<reference evidence="2 4" key="1">
    <citation type="journal article" date="2017" name="Nature">
        <title>The sunflower genome provides insights into oil metabolism, flowering and Asterid evolution.</title>
        <authorList>
            <person name="Badouin H."/>
            <person name="Gouzy J."/>
            <person name="Grassa C.J."/>
            <person name="Murat F."/>
            <person name="Staton S.E."/>
            <person name="Cottret L."/>
            <person name="Lelandais-Briere C."/>
            <person name="Owens G.L."/>
            <person name="Carrere S."/>
            <person name="Mayjonade B."/>
            <person name="Legrand L."/>
            <person name="Gill N."/>
            <person name="Kane N.C."/>
            <person name="Bowers J.E."/>
            <person name="Hubner S."/>
            <person name="Bellec A."/>
            <person name="Berard A."/>
            <person name="Berges H."/>
            <person name="Blanchet N."/>
            <person name="Boniface M.C."/>
            <person name="Brunel D."/>
            <person name="Catrice O."/>
            <person name="Chaidir N."/>
            <person name="Claudel C."/>
            <person name="Donnadieu C."/>
            <person name="Faraut T."/>
            <person name="Fievet G."/>
            <person name="Helmstetter N."/>
            <person name="King M."/>
            <person name="Knapp S.J."/>
            <person name="Lai Z."/>
            <person name="Le Paslier M.C."/>
            <person name="Lippi Y."/>
            <person name="Lorenzon L."/>
            <person name="Mandel J.R."/>
            <person name="Marage G."/>
            <person name="Marchand G."/>
            <person name="Marquand E."/>
            <person name="Bret-Mestries E."/>
            <person name="Morien E."/>
            <person name="Nambeesan S."/>
            <person name="Nguyen T."/>
            <person name="Pegot-Espagnet P."/>
            <person name="Pouilly N."/>
            <person name="Raftis F."/>
            <person name="Sallet E."/>
            <person name="Schiex T."/>
            <person name="Thomas J."/>
            <person name="Vandecasteele C."/>
            <person name="Vares D."/>
            <person name="Vear F."/>
            <person name="Vautrin S."/>
            <person name="Crespi M."/>
            <person name="Mangin B."/>
            <person name="Burke J.M."/>
            <person name="Salse J."/>
            <person name="Munos S."/>
            <person name="Vincourt P."/>
            <person name="Rieseberg L.H."/>
            <person name="Langlade N.B."/>
        </authorList>
    </citation>
    <scope>NUCLEOTIDE SEQUENCE [LARGE SCALE GENOMIC DNA]</scope>
    <source>
        <strain evidence="4">cv. SF193</strain>
        <tissue evidence="2">Leaves</tissue>
    </source>
</reference>
<evidence type="ECO:0000313" key="2">
    <source>
        <dbReference type="EMBL" id="KAF5762050.1"/>
    </source>
</evidence>
<dbReference type="PANTHER" id="PTHR34145:SF28">
    <property type="entry name" value="F-BOX DOMAIN-CONTAINING PROTEIN"/>
    <property type="match status" value="1"/>
</dbReference>
<dbReference type="Proteomes" id="UP000215914">
    <property type="component" value="Chromosome 16"/>
</dbReference>
<dbReference type="OrthoDB" id="1279040at2759"/>
<feature type="domain" description="F-box/LRR-repeat protein 15/At3g58940/PEG3-like LRR" evidence="1">
    <location>
        <begin position="58"/>
        <end position="156"/>
    </location>
</feature>
<dbReference type="FunCoup" id="A0A251S2R0">
    <property type="interactions" value="151"/>
</dbReference>
<protein>
    <submittedName>
        <fullName evidence="2">Leucine-rich repeat domain superfamily</fullName>
    </submittedName>
    <submittedName>
        <fullName evidence="3">Putative leucine-rich repeat domain, L domain-like protein</fullName>
    </submittedName>
</protein>
<dbReference type="SUPFAM" id="SSF52047">
    <property type="entry name" value="RNI-like"/>
    <property type="match status" value="1"/>
</dbReference>
<dbReference type="EMBL" id="MNCJ02000331">
    <property type="protein sequence ID" value="KAF5762050.1"/>
    <property type="molecule type" value="Genomic_DNA"/>
</dbReference>
<evidence type="ECO:0000259" key="1">
    <source>
        <dbReference type="Pfam" id="PF24758"/>
    </source>
</evidence>
<name>A0A251S2R0_HELAN</name>
<dbReference type="InterPro" id="IPR055411">
    <property type="entry name" value="LRR_FXL15/At3g58940/PEG3-like"/>
</dbReference>
<dbReference type="Pfam" id="PF24758">
    <property type="entry name" value="LRR_At5g56370"/>
    <property type="match status" value="1"/>
</dbReference>